<dbReference type="OrthoDB" id="2334596at2759"/>
<comment type="caution">
    <text evidence="2">The sequence shown here is derived from an EMBL/GenBank/DDBJ whole genome shotgun (WGS) entry which is preliminary data.</text>
</comment>
<sequence>MTLTTHSLSRMVFMRRTGSKYHLFPIINIAQLVNQFSLWLNVISHFAYFITKLMALHLAYLRCSAIFSAFTRADPLHFSLISMRVVELFVITVVSIIQNYKCEGLAIAFLVRDTLAPLFRLYYILCEAIFYVKLFWTLTSMNSNKNVPLIQYRRLRTTLLTADLIILIFMSKKIHWIPVH</sequence>
<dbReference type="Proteomes" id="UP000726737">
    <property type="component" value="Unassembled WGS sequence"/>
</dbReference>
<name>A0A9P6TXV0_9FUNG</name>
<gene>
    <name evidence="2" type="ORF">BG011_007345</name>
</gene>
<keyword evidence="1" id="KW-1133">Transmembrane helix</keyword>
<keyword evidence="1" id="KW-0812">Transmembrane</keyword>
<dbReference type="EMBL" id="JAAAJA010000561">
    <property type="protein sequence ID" value="KAG0251864.1"/>
    <property type="molecule type" value="Genomic_DNA"/>
</dbReference>
<feature type="transmembrane region" description="Helical" evidence="1">
    <location>
        <begin position="81"/>
        <end position="100"/>
    </location>
</feature>
<keyword evidence="1" id="KW-0472">Membrane</keyword>
<dbReference type="AlphaFoldDB" id="A0A9P6TXV0"/>
<feature type="transmembrane region" description="Helical" evidence="1">
    <location>
        <begin position="120"/>
        <end position="138"/>
    </location>
</feature>
<organism evidence="2 3">
    <name type="scientific">Mortierella polycephala</name>
    <dbReference type="NCBI Taxonomy" id="41804"/>
    <lineage>
        <taxon>Eukaryota</taxon>
        <taxon>Fungi</taxon>
        <taxon>Fungi incertae sedis</taxon>
        <taxon>Mucoromycota</taxon>
        <taxon>Mortierellomycotina</taxon>
        <taxon>Mortierellomycetes</taxon>
        <taxon>Mortierellales</taxon>
        <taxon>Mortierellaceae</taxon>
        <taxon>Mortierella</taxon>
    </lineage>
</organism>
<proteinExistence type="predicted"/>
<keyword evidence="3" id="KW-1185">Reference proteome</keyword>
<evidence type="ECO:0000256" key="1">
    <source>
        <dbReference type="SAM" id="Phobius"/>
    </source>
</evidence>
<protein>
    <submittedName>
        <fullName evidence="2">Uncharacterized protein</fullName>
    </submittedName>
</protein>
<evidence type="ECO:0000313" key="3">
    <source>
        <dbReference type="Proteomes" id="UP000726737"/>
    </source>
</evidence>
<feature type="transmembrane region" description="Helical" evidence="1">
    <location>
        <begin position="21"/>
        <end position="40"/>
    </location>
</feature>
<accession>A0A9P6TXV0</accession>
<reference evidence="2" key="1">
    <citation type="journal article" date="2020" name="Fungal Divers.">
        <title>Resolving the Mortierellaceae phylogeny through synthesis of multi-gene phylogenetics and phylogenomics.</title>
        <authorList>
            <person name="Vandepol N."/>
            <person name="Liber J."/>
            <person name="Desiro A."/>
            <person name="Na H."/>
            <person name="Kennedy M."/>
            <person name="Barry K."/>
            <person name="Grigoriev I.V."/>
            <person name="Miller A.N."/>
            <person name="O'Donnell K."/>
            <person name="Stajich J.E."/>
            <person name="Bonito G."/>
        </authorList>
    </citation>
    <scope>NUCLEOTIDE SEQUENCE</scope>
    <source>
        <strain evidence="2">KOD948</strain>
    </source>
</reference>
<feature type="transmembrane region" description="Helical" evidence="1">
    <location>
        <begin position="159"/>
        <end position="177"/>
    </location>
</feature>
<evidence type="ECO:0000313" key="2">
    <source>
        <dbReference type="EMBL" id="KAG0251864.1"/>
    </source>
</evidence>